<reference evidence="1 2" key="1">
    <citation type="submission" date="2016-06" db="EMBL/GenBank/DDBJ databases">
        <title>Not all particles are equal: the selective enrichment of particle-associated bacteria from the Mediterranean Sea.</title>
        <authorList>
            <person name="Lopez-Perez M."/>
            <person name="Kimes N.E."/>
            <person name="Haro-Moreno J.M."/>
            <person name="Rodriguez-Valera F."/>
        </authorList>
    </citation>
    <scope>NUCLEOTIDE SEQUENCE [LARGE SCALE GENOMIC DNA]</scope>
</reference>
<protein>
    <recommendedName>
        <fullName evidence="3">Tail tubular protein A</fullName>
    </recommendedName>
</protein>
<keyword evidence="2" id="KW-1185">Reference proteome</keyword>
<accession>A0A1B1IY26</accession>
<sequence length="199" mass="22521">MLDELTIINSMLSAIGVDGLTGADSDHPDWVKANGKLQEVMFSTLKLGLWFNTSYPVWSPNSEGEIYVPNGTLHNDPCDTRLNYVKRGRRLFDMTNRTFQFATGTTVKVKHVVELDLSDLPASAQDYVKHRARYDFAVDEEMPEGKLNRLEDAKMQAWVELWREHLKNTDTNALNSPQASRIAVGRTFSTAERRVAGLF</sequence>
<dbReference type="GeneID" id="54976473"/>
<dbReference type="InterPro" id="IPR033767">
    <property type="entry name" value="Tail_Gp11"/>
</dbReference>
<dbReference type="KEGG" id="vg:54976473"/>
<organism evidence="1 2">
    <name type="scientific">Phage MedPE-SWcel-C56</name>
    <dbReference type="NCBI Taxonomy" id="1871314"/>
    <lineage>
        <taxon>Viruses</taxon>
        <taxon>Duplodnaviria</taxon>
        <taxon>Heunggongvirae</taxon>
        <taxon>Uroviricota</taxon>
        <taxon>Caudoviricetes</taxon>
        <taxon>Autographivirales</taxon>
        <taxon>Kafavirus</taxon>
        <taxon>Kafavirus SWcelC56</taxon>
    </lineage>
</organism>
<evidence type="ECO:0000313" key="1">
    <source>
        <dbReference type="EMBL" id="ANS06233.1"/>
    </source>
</evidence>
<dbReference type="Pfam" id="PF17212">
    <property type="entry name" value="Tube"/>
    <property type="match status" value="1"/>
</dbReference>
<evidence type="ECO:0008006" key="3">
    <source>
        <dbReference type="Google" id="ProtNLM"/>
    </source>
</evidence>
<evidence type="ECO:0000313" key="2">
    <source>
        <dbReference type="Proteomes" id="UP000222126"/>
    </source>
</evidence>
<dbReference type="RefSeq" id="YP_009786397.1">
    <property type="nucleotide sequence ID" value="NC_047768.1"/>
</dbReference>
<dbReference type="EMBL" id="KX397280">
    <property type="protein sequence ID" value="ANS06233.1"/>
    <property type="molecule type" value="Genomic_DNA"/>
</dbReference>
<name>A0A1B1IY26_9CAUD</name>
<proteinExistence type="predicted"/>
<dbReference type="Proteomes" id="UP000222126">
    <property type="component" value="Segment"/>
</dbReference>